<protein>
    <submittedName>
        <fullName evidence="1">Uncharacterized protein</fullName>
    </submittedName>
</protein>
<accession>A0A220ME37</accession>
<name>A0A220ME37_9BACL</name>
<reference evidence="1 2" key="1">
    <citation type="submission" date="2016-11" db="EMBL/GenBank/DDBJ databases">
        <authorList>
            <person name="Jaros S."/>
            <person name="Januszkiewicz K."/>
            <person name="Wedrychowicz H."/>
        </authorList>
    </citation>
    <scope>NUCLEOTIDE SEQUENCE [LARGE SCALE GENOMIC DNA]</scope>
    <source>
        <strain evidence="1 2">NF2</strain>
    </source>
</reference>
<dbReference type="AlphaFoldDB" id="A0A220ME37"/>
<dbReference type="EMBL" id="CP018145">
    <property type="protein sequence ID" value="ASJ53314.1"/>
    <property type="molecule type" value="Genomic_DNA"/>
</dbReference>
<dbReference type="RefSeq" id="WP_088907141.1">
    <property type="nucleotide sequence ID" value="NZ_CP018145.1"/>
</dbReference>
<sequence length="228" mass="26067">MSKLLSYKEIHIRSSTSPIAYKQAGYRQRFLTIEGKEIANTGIDCETCLFYADVSGMDMKSATKISNRLNQGINSLDQEFMSDLSCLIPNGHYIATLLKVYPRMKREAVGSEYYKAGLRNISSMKKIEEYIVPIQSSESLNHVAINDYVERVNVEETPTALSISFLDRKYPLNHFDEIWVYSHFLLDGHHKMFAANKAQKAITLLSFLSIDESFANKEQLEKLFQVLT</sequence>
<dbReference type="Proteomes" id="UP000197781">
    <property type="component" value="Chromosome"/>
</dbReference>
<organism evidence="1 2">
    <name type="scientific">Brevibacillus formosus</name>
    <dbReference type="NCBI Taxonomy" id="54913"/>
    <lineage>
        <taxon>Bacteria</taxon>
        <taxon>Bacillati</taxon>
        <taxon>Bacillota</taxon>
        <taxon>Bacilli</taxon>
        <taxon>Bacillales</taxon>
        <taxon>Paenibacillaceae</taxon>
        <taxon>Brevibacillus</taxon>
    </lineage>
</organism>
<gene>
    <name evidence="1" type="ORF">BP422_06960</name>
</gene>
<evidence type="ECO:0000313" key="2">
    <source>
        <dbReference type="Proteomes" id="UP000197781"/>
    </source>
</evidence>
<evidence type="ECO:0000313" key="1">
    <source>
        <dbReference type="EMBL" id="ASJ53314.1"/>
    </source>
</evidence>
<proteinExistence type="predicted"/>
<dbReference type="KEGG" id="bfm:BP422_06960"/>